<keyword evidence="2" id="KW-1185">Reference proteome</keyword>
<evidence type="ECO:0000313" key="2">
    <source>
        <dbReference type="Proteomes" id="UP001060215"/>
    </source>
</evidence>
<gene>
    <name evidence="1" type="ORF">LOK49_LG03G01564</name>
</gene>
<sequence>MVAQVNKPGSLKGGGGDLDRNYLENTKTLFCVLNLLSRNHLFSQDVFDSISSIYFSDDNIDKGDAAKGVVVNGDGDSVGGSDVNVVEKVSMRYTHV</sequence>
<organism evidence="1 2">
    <name type="scientific">Camellia lanceoleosa</name>
    <dbReference type="NCBI Taxonomy" id="1840588"/>
    <lineage>
        <taxon>Eukaryota</taxon>
        <taxon>Viridiplantae</taxon>
        <taxon>Streptophyta</taxon>
        <taxon>Embryophyta</taxon>
        <taxon>Tracheophyta</taxon>
        <taxon>Spermatophyta</taxon>
        <taxon>Magnoliopsida</taxon>
        <taxon>eudicotyledons</taxon>
        <taxon>Gunneridae</taxon>
        <taxon>Pentapetalae</taxon>
        <taxon>asterids</taxon>
        <taxon>Ericales</taxon>
        <taxon>Theaceae</taxon>
        <taxon>Camellia</taxon>
    </lineage>
</organism>
<evidence type="ECO:0000313" key="1">
    <source>
        <dbReference type="EMBL" id="KAI8022902.1"/>
    </source>
</evidence>
<reference evidence="1 2" key="1">
    <citation type="journal article" date="2022" name="Plant J.">
        <title>Chromosome-level genome of Camellia lanceoleosa provides a valuable resource for understanding genome evolution and self-incompatibility.</title>
        <authorList>
            <person name="Gong W."/>
            <person name="Xiao S."/>
            <person name="Wang L."/>
            <person name="Liao Z."/>
            <person name="Chang Y."/>
            <person name="Mo W."/>
            <person name="Hu G."/>
            <person name="Li W."/>
            <person name="Zhao G."/>
            <person name="Zhu H."/>
            <person name="Hu X."/>
            <person name="Ji K."/>
            <person name="Xiang X."/>
            <person name="Song Q."/>
            <person name="Yuan D."/>
            <person name="Jin S."/>
            <person name="Zhang L."/>
        </authorList>
    </citation>
    <scope>NUCLEOTIDE SEQUENCE [LARGE SCALE GENOMIC DNA]</scope>
    <source>
        <strain evidence="1">SQ_2022a</strain>
    </source>
</reference>
<comment type="caution">
    <text evidence="1">The sequence shown here is derived from an EMBL/GenBank/DDBJ whole genome shotgun (WGS) entry which is preliminary data.</text>
</comment>
<proteinExistence type="predicted"/>
<protein>
    <submittedName>
        <fullName evidence="1">Uncharacterized protein</fullName>
    </submittedName>
</protein>
<dbReference type="Proteomes" id="UP001060215">
    <property type="component" value="Chromosome 6"/>
</dbReference>
<dbReference type="EMBL" id="CM045763">
    <property type="protein sequence ID" value="KAI8022902.1"/>
    <property type="molecule type" value="Genomic_DNA"/>
</dbReference>
<name>A0ACC0IDL9_9ERIC</name>
<accession>A0ACC0IDL9</accession>